<evidence type="ECO:0000256" key="4">
    <source>
        <dbReference type="ARBA" id="ARBA00022670"/>
    </source>
</evidence>
<protein>
    <submittedName>
        <fullName evidence="14">Peptidase M50</fullName>
    </submittedName>
</protein>
<accession>A0A563DT89</accession>
<comment type="caution">
    <text evidence="14">The sequence shown here is derived from an EMBL/GenBank/DDBJ whole genome shotgun (WGS) entry which is preliminary data.</text>
</comment>
<feature type="domain" description="Peptidase M50" evidence="13">
    <location>
        <begin position="147"/>
        <end position="202"/>
    </location>
</feature>
<keyword evidence="4" id="KW-0645">Protease</keyword>
<keyword evidence="7" id="KW-0378">Hydrolase</keyword>
<evidence type="ECO:0000256" key="5">
    <source>
        <dbReference type="ARBA" id="ARBA00022692"/>
    </source>
</evidence>
<feature type="transmembrane region" description="Helical" evidence="12">
    <location>
        <begin position="112"/>
        <end position="131"/>
    </location>
</feature>
<evidence type="ECO:0000313" key="15">
    <source>
        <dbReference type="Proteomes" id="UP000320244"/>
    </source>
</evidence>
<keyword evidence="9 12" id="KW-1133">Transmembrane helix</keyword>
<dbReference type="Proteomes" id="UP000320244">
    <property type="component" value="Unassembled WGS sequence"/>
</dbReference>
<evidence type="ECO:0000256" key="2">
    <source>
        <dbReference type="ARBA" id="ARBA00004141"/>
    </source>
</evidence>
<evidence type="ECO:0000256" key="6">
    <source>
        <dbReference type="ARBA" id="ARBA00022723"/>
    </source>
</evidence>
<evidence type="ECO:0000256" key="12">
    <source>
        <dbReference type="SAM" id="Phobius"/>
    </source>
</evidence>
<dbReference type="GO" id="GO:0008237">
    <property type="term" value="F:metallopeptidase activity"/>
    <property type="evidence" value="ECO:0007669"/>
    <property type="project" value="UniProtKB-KW"/>
</dbReference>
<evidence type="ECO:0000256" key="10">
    <source>
        <dbReference type="ARBA" id="ARBA00023049"/>
    </source>
</evidence>
<dbReference type="GO" id="GO:0016020">
    <property type="term" value="C:membrane"/>
    <property type="evidence" value="ECO:0007669"/>
    <property type="project" value="UniProtKB-SubCell"/>
</dbReference>
<evidence type="ECO:0000256" key="7">
    <source>
        <dbReference type="ARBA" id="ARBA00022801"/>
    </source>
</evidence>
<organism evidence="14 15">
    <name type="scientific">Leekyejoonella antrihumi</name>
    <dbReference type="NCBI Taxonomy" id="1660198"/>
    <lineage>
        <taxon>Bacteria</taxon>
        <taxon>Bacillati</taxon>
        <taxon>Actinomycetota</taxon>
        <taxon>Actinomycetes</taxon>
        <taxon>Micrococcales</taxon>
        <taxon>Dermacoccaceae</taxon>
        <taxon>Leekyejoonella</taxon>
    </lineage>
</organism>
<feature type="transmembrane region" description="Helical" evidence="12">
    <location>
        <begin position="143"/>
        <end position="164"/>
    </location>
</feature>
<evidence type="ECO:0000259" key="13">
    <source>
        <dbReference type="Pfam" id="PF02163"/>
    </source>
</evidence>
<name>A0A563DT89_9MICO</name>
<evidence type="ECO:0000256" key="11">
    <source>
        <dbReference type="ARBA" id="ARBA00023136"/>
    </source>
</evidence>
<dbReference type="Pfam" id="PF02163">
    <property type="entry name" value="Peptidase_M50"/>
    <property type="match status" value="1"/>
</dbReference>
<dbReference type="PANTHER" id="PTHR39188">
    <property type="entry name" value="MEMBRANE-ASSOCIATED ZINC METALLOPROTEASE M50B"/>
    <property type="match status" value="1"/>
</dbReference>
<keyword evidence="10" id="KW-0482">Metalloprotease</keyword>
<comment type="subcellular location">
    <subcellularLocation>
        <location evidence="2">Membrane</location>
        <topology evidence="2">Multi-pass membrane protein</topology>
    </subcellularLocation>
</comment>
<dbReference type="PANTHER" id="PTHR39188:SF3">
    <property type="entry name" value="STAGE IV SPORULATION PROTEIN FB"/>
    <property type="match status" value="1"/>
</dbReference>
<dbReference type="EMBL" id="VCQV01000046">
    <property type="protein sequence ID" value="TWP33203.1"/>
    <property type="molecule type" value="Genomic_DNA"/>
</dbReference>
<dbReference type="GO" id="GO:0006508">
    <property type="term" value="P:proteolysis"/>
    <property type="evidence" value="ECO:0007669"/>
    <property type="project" value="UniProtKB-KW"/>
</dbReference>
<feature type="transmembrane region" description="Helical" evidence="12">
    <location>
        <begin position="20"/>
        <end position="41"/>
    </location>
</feature>
<reference evidence="14 15" key="1">
    <citation type="submission" date="2019-05" db="EMBL/GenBank/DDBJ databases">
        <authorList>
            <person name="Lee S.D."/>
        </authorList>
    </citation>
    <scope>NUCLEOTIDE SEQUENCE [LARGE SCALE GENOMIC DNA]</scope>
    <source>
        <strain evidence="14 15">C5-26</strain>
    </source>
</reference>
<feature type="transmembrane region" description="Helical" evidence="12">
    <location>
        <begin position="217"/>
        <end position="240"/>
    </location>
</feature>
<proteinExistence type="inferred from homology"/>
<comment type="similarity">
    <text evidence="3">Belongs to the peptidase M50B family.</text>
</comment>
<sequence length="377" mass="39998">MPSSTPSRAPGWRIGSIRGIPIYLGRTWPLIAVVIVVTFGPQVTTVVPGLGNRGYLVALLYAILLLLSVLAHELSHAVVGQWCGYRVRQIMADLWGGHTAYDAEDGSPLSSALVSVVGPVSNGVLALLGWLLLPSVPDGVPRLLTIVFVWSNAFVAIFNVLPGLPLDGGFLVEAAVWKVSGSRPLGLLVAGWCGRVVTVLLVAGAIGWPLVHGHRPSLITVIWALFLAGFLWFGAGNAVARATAERLFARVRIADVLHPVCIADDQTLVAQVRPDIDAAVRDRTGRVWGLATASARRQIPAGQDRVLPLRAVARVQPDGWVCEVDDPNVDVTELVRSAQEAGEGVEHILVVDVGQRPLGVVSVAELGGALRRADGHA</sequence>
<evidence type="ECO:0000256" key="9">
    <source>
        <dbReference type="ARBA" id="ARBA00022989"/>
    </source>
</evidence>
<evidence type="ECO:0000256" key="8">
    <source>
        <dbReference type="ARBA" id="ARBA00022833"/>
    </source>
</evidence>
<keyword evidence="6" id="KW-0479">Metal-binding</keyword>
<evidence type="ECO:0000256" key="1">
    <source>
        <dbReference type="ARBA" id="ARBA00001947"/>
    </source>
</evidence>
<evidence type="ECO:0000313" key="14">
    <source>
        <dbReference type="EMBL" id="TWP33203.1"/>
    </source>
</evidence>
<evidence type="ECO:0000256" key="3">
    <source>
        <dbReference type="ARBA" id="ARBA00007931"/>
    </source>
</evidence>
<comment type="cofactor">
    <cofactor evidence="1">
        <name>Zn(2+)</name>
        <dbReference type="ChEBI" id="CHEBI:29105"/>
    </cofactor>
</comment>
<dbReference type="OrthoDB" id="9781963at2"/>
<dbReference type="RefSeq" id="WP_146320536.1">
    <property type="nucleotide sequence ID" value="NZ_VCQV01000046.1"/>
</dbReference>
<dbReference type="InterPro" id="IPR008915">
    <property type="entry name" value="Peptidase_M50"/>
</dbReference>
<keyword evidence="11 12" id="KW-0472">Membrane</keyword>
<keyword evidence="8" id="KW-0862">Zinc</keyword>
<dbReference type="AlphaFoldDB" id="A0A563DT89"/>
<gene>
    <name evidence="14" type="ORF">FGL98_21975</name>
</gene>
<reference evidence="14 15" key="2">
    <citation type="submission" date="2019-08" db="EMBL/GenBank/DDBJ databases">
        <title>Jejuicoccus antrihumi gen. nov., sp. nov., a new member of the family Dermacoccaceae isolated from a cave.</title>
        <authorList>
            <person name="Schumann P."/>
            <person name="Kim I.S."/>
        </authorList>
    </citation>
    <scope>NUCLEOTIDE SEQUENCE [LARGE SCALE GENOMIC DNA]</scope>
    <source>
        <strain evidence="14 15">C5-26</strain>
    </source>
</reference>
<dbReference type="GO" id="GO:0046872">
    <property type="term" value="F:metal ion binding"/>
    <property type="evidence" value="ECO:0007669"/>
    <property type="project" value="UniProtKB-KW"/>
</dbReference>
<keyword evidence="15" id="KW-1185">Reference proteome</keyword>
<feature type="transmembrane region" description="Helical" evidence="12">
    <location>
        <begin position="53"/>
        <end position="71"/>
    </location>
</feature>
<feature type="transmembrane region" description="Helical" evidence="12">
    <location>
        <begin position="185"/>
        <end position="211"/>
    </location>
</feature>
<keyword evidence="5 12" id="KW-0812">Transmembrane</keyword>